<evidence type="ECO:0000256" key="1">
    <source>
        <dbReference type="ARBA" id="ARBA00022857"/>
    </source>
</evidence>
<dbReference type="PANTHER" id="PTHR10996:SF178">
    <property type="entry name" value="2-HYDROXYACID DEHYDROGENASE YGL185C-RELATED"/>
    <property type="match status" value="1"/>
</dbReference>
<dbReference type="EMBL" id="LXPS01000041">
    <property type="protein sequence ID" value="OAE36266.1"/>
    <property type="molecule type" value="Genomic_DNA"/>
</dbReference>
<dbReference type="GO" id="GO:0005829">
    <property type="term" value="C:cytosol"/>
    <property type="evidence" value="ECO:0007669"/>
    <property type="project" value="TreeGrafter"/>
</dbReference>
<keyword evidence="1" id="KW-0521">NADP</keyword>
<reference evidence="7 8" key="1">
    <citation type="submission" date="2016-05" db="EMBL/GenBank/DDBJ databases">
        <authorList>
            <person name="Lavstsen T."/>
            <person name="Jespersen J.S."/>
        </authorList>
    </citation>
    <scope>NUCLEOTIDE SEQUENCE [LARGE SCALE GENOMIC DNA]</scope>
    <source>
        <strain evidence="7 8">KCJ1736</strain>
    </source>
</reference>
<dbReference type="GO" id="GO:0016618">
    <property type="term" value="F:hydroxypyruvate reductase [NAD(P)H] activity"/>
    <property type="evidence" value="ECO:0007669"/>
    <property type="project" value="TreeGrafter"/>
</dbReference>
<dbReference type="SUPFAM" id="SSF51735">
    <property type="entry name" value="NAD(P)-binding Rossmann-fold domains"/>
    <property type="match status" value="1"/>
</dbReference>
<evidence type="ECO:0000259" key="5">
    <source>
        <dbReference type="Pfam" id="PF00389"/>
    </source>
</evidence>
<proteinExistence type="inferred from homology"/>
<dbReference type="Gene3D" id="3.40.50.720">
    <property type="entry name" value="NAD(P)-binding Rossmann-like Domain"/>
    <property type="match status" value="2"/>
</dbReference>
<dbReference type="InterPro" id="IPR050223">
    <property type="entry name" value="D-isomer_2-hydroxyacid_DH"/>
</dbReference>
<evidence type="ECO:0000313" key="7">
    <source>
        <dbReference type="EMBL" id="OAE36266.1"/>
    </source>
</evidence>
<dbReference type="FunFam" id="3.40.50.720:FF:000213">
    <property type="entry name" value="Putative 2-hydroxyacid dehydrogenase"/>
    <property type="match status" value="1"/>
</dbReference>
<dbReference type="PANTHER" id="PTHR10996">
    <property type="entry name" value="2-HYDROXYACID DEHYDROGENASE-RELATED"/>
    <property type="match status" value="1"/>
</dbReference>
<protein>
    <submittedName>
        <fullName evidence="7">Dihydrofolate reductase</fullName>
    </submittedName>
</protein>
<gene>
    <name evidence="7" type="ORF">A7J57_06785</name>
</gene>
<evidence type="ECO:0000313" key="8">
    <source>
        <dbReference type="Proteomes" id="UP000077098"/>
    </source>
</evidence>
<accession>A0A176WVA2</accession>
<dbReference type="SUPFAM" id="SSF52283">
    <property type="entry name" value="Formate/glycerate dehydrogenase catalytic domain-like"/>
    <property type="match status" value="1"/>
</dbReference>
<keyword evidence="3" id="KW-0520">NAD</keyword>
<evidence type="ECO:0000256" key="3">
    <source>
        <dbReference type="ARBA" id="ARBA00023027"/>
    </source>
</evidence>
<dbReference type="Pfam" id="PF00389">
    <property type="entry name" value="2-Hacid_dh"/>
    <property type="match status" value="1"/>
</dbReference>
<organism evidence="7 8">
    <name type="scientific">Agrobacterium tumefaciens</name>
    <dbReference type="NCBI Taxonomy" id="358"/>
    <lineage>
        <taxon>Bacteria</taxon>
        <taxon>Pseudomonadati</taxon>
        <taxon>Pseudomonadota</taxon>
        <taxon>Alphaproteobacteria</taxon>
        <taxon>Hyphomicrobiales</taxon>
        <taxon>Rhizobiaceae</taxon>
        <taxon>Rhizobium/Agrobacterium group</taxon>
        <taxon>Agrobacterium</taxon>
        <taxon>Agrobacterium tumefaciens complex</taxon>
    </lineage>
</organism>
<dbReference type="Proteomes" id="UP000077098">
    <property type="component" value="Unassembled WGS sequence"/>
</dbReference>
<dbReference type="GO" id="GO:0030267">
    <property type="term" value="F:glyoxylate reductase (NADPH) activity"/>
    <property type="evidence" value="ECO:0007669"/>
    <property type="project" value="TreeGrafter"/>
</dbReference>
<feature type="domain" description="D-isomer specific 2-hydroxyacid dehydrogenase catalytic" evidence="5">
    <location>
        <begin position="45"/>
        <end position="310"/>
    </location>
</feature>
<evidence type="ECO:0000256" key="4">
    <source>
        <dbReference type="RuleBase" id="RU003719"/>
    </source>
</evidence>
<evidence type="ECO:0000259" key="6">
    <source>
        <dbReference type="Pfam" id="PF02826"/>
    </source>
</evidence>
<dbReference type="Pfam" id="PF02826">
    <property type="entry name" value="2-Hacid_dh_C"/>
    <property type="match status" value="1"/>
</dbReference>
<dbReference type="AlphaFoldDB" id="A0A176WVA2"/>
<dbReference type="InterPro" id="IPR006139">
    <property type="entry name" value="D-isomer_2_OHA_DH_cat_dom"/>
</dbReference>
<sequence length="311" mass="32987">MTTEILQLCPLIPALEQELTQRFTVHRLFEAADKAAFLASHGGAIRGVVTGGHIGLPADIGAALPSLEIVAINGVGFDKVDLAEARKRGFHVSNTPDVLTADVADLALGLILAQARKLPQADQYVRTGQWLKGDMGLSTRVAGRRYGIFGLGRIGQAIAKRLEGFDGKISYTARSRREVAYDYYGSIEDLAANCDVLIIAAAATAETRHIVNADVLRALGPQGILVNVARGSLVDEKALIEALSKGAIGGAALDVFEEEPRVPEALFAFDTVILAPHVGSGTHQTRRAMADLVLANLDAHFAGQELPTPVV</sequence>
<keyword evidence="2 4" id="KW-0560">Oxidoreductase</keyword>
<dbReference type="InterPro" id="IPR036291">
    <property type="entry name" value="NAD(P)-bd_dom_sf"/>
</dbReference>
<dbReference type="RefSeq" id="WP_063951678.1">
    <property type="nucleotide sequence ID" value="NZ_LXPS01000041.1"/>
</dbReference>
<comment type="similarity">
    <text evidence="4">Belongs to the D-isomer specific 2-hydroxyacid dehydrogenase family.</text>
</comment>
<dbReference type="GO" id="GO:0051287">
    <property type="term" value="F:NAD binding"/>
    <property type="evidence" value="ECO:0007669"/>
    <property type="project" value="InterPro"/>
</dbReference>
<dbReference type="InterPro" id="IPR006140">
    <property type="entry name" value="D-isomer_DH_NAD-bd"/>
</dbReference>
<evidence type="ECO:0000256" key="2">
    <source>
        <dbReference type="ARBA" id="ARBA00023002"/>
    </source>
</evidence>
<name>A0A176WVA2_AGRTU</name>
<dbReference type="CDD" id="cd12156">
    <property type="entry name" value="HPPR"/>
    <property type="match status" value="1"/>
</dbReference>
<comment type="caution">
    <text evidence="7">The sequence shown here is derived from an EMBL/GenBank/DDBJ whole genome shotgun (WGS) entry which is preliminary data.</text>
</comment>
<feature type="domain" description="D-isomer specific 2-hydroxyacid dehydrogenase NAD-binding" evidence="6">
    <location>
        <begin position="108"/>
        <end position="279"/>
    </location>
</feature>